<dbReference type="AlphaFoldDB" id="A0A8H6S235"/>
<name>A0A8H6S235_9AGAR</name>
<gene>
    <name evidence="2" type="ORF">MIND_01269100</name>
</gene>
<dbReference type="GeneID" id="59351685"/>
<reference evidence="2" key="1">
    <citation type="submission" date="2020-05" db="EMBL/GenBank/DDBJ databases">
        <title>Mycena genomes resolve the evolution of fungal bioluminescence.</title>
        <authorList>
            <person name="Tsai I.J."/>
        </authorList>
    </citation>
    <scope>NUCLEOTIDE SEQUENCE</scope>
    <source>
        <strain evidence="2">171206Taipei</strain>
    </source>
</reference>
<proteinExistence type="predicted"/>
<comment type="caution">
    <text evidence="2">The sequence shown here is derived from an EMBL/GenBank/DDBJ whole genome shotgun (WGS) entry which is preliminary data.</text>
</comment>
<protein>
    <submittedName>
        <fullName evidence="2">CxC2 domain-containing protein</fullName>
    </submittedName>
</protein>
<keyword evidence="3" id="KW-1185">Reference proteome</keyword>
<evidence type="ECO:0000313" key="3">
    <source>
        <dbReference type="Proteomes" id="UP000636479"/>
    </source>
</evidence>
<organism evidence="2 3">
    <name type="scientific">Mycena indigotica</name>
    <dbReference type="NCBI Taxonomy" id="2126181"/>
    <lineage>
        <taxon>Eukaryota</taxon>
        <taxon>Fungi</taxon>
        <taxon>Dikarya</taxon>
        <taxon>Basidiomycota</taxon>
        <taxon>Agaricomycotina</taxon>
        <taxon>Agaricomycetes</taxon>
        <taxon>Agaricomycetidae</taxon>
        <taxon>Agaricales</taxon>
        <taxon>Marasmiineae</taxon>
        <taxon>Mycenaceae</taxon>
        <taxon>Mycena</taxon>
    </lineage>
</organism>
<sequence>MDACFRLKQRAISNEIRDPALSNGWAYMVEWEPYKKYLLQVGDQQEISTCTGLAALDYANSKFSRGYSVTGVGMGVCARHEFVQPTGVGDLQAGERFGNMDYIFGCILRHLHLLLRKLISYDIACQWWKNLFERLRKLPPMLCLLLVQEVFMKLFIFVVPKLHILGHTTTCQLLYSLNYTLGGGQTDGEGIERPWSMIGGVAASTRVSGPVFSKRLLTEFLLDQAERVPIWKAMVHEYKADGTKPNPYESKVQGLTEAQAGDVFTKSAQSTLWWIYSRSKANNVASLGWPNLKKAKSTTMKINLRPLRRALNKRILKVRQLQATYIPAALQKLKELEVAEDLLPEKVPLLPPSALTKMERENGGCLEGLVEIEQGMREAQCWAALVGLRNQLLVKYRLLLYKANHSRNQTMNTRSRSLVARNENKVLFFSQKYQAAWLALVLIAGGIESNVGWRRLRKEDIRCLEDSEELVKKQVRGERAEARRAWDEKEMRGAGIIPLNIHRVQNDKESDEDDELVGTAILSGESRRVISWIWTTAGMTGSDIEVEEALQIEWVKAYARVRRWNKEVMLLREEWRRLPESFAHEERVWKKRATSVPVGSIPTADAEGMIVYALKHVDMYYDLARRAEVIRTQPKLGKGVRRPTQREGRPIGLPAESPALSEVEDAEVDGIIERDESDDQGNISDEELLLTGKIDDW</sequence>
<evidence type="ECO:0000313" key="2">
    <source>
        <dbReference type="EMBL" id="KAF7291253.1"/>
    </source>
</evidence>
<dbReference type="Pfam" id="PF18758">
    <property type="entry name" value="KDZ"/>
    <property type="match status" value="1"/>
</dbReference>
<feature type="compositionally biased region" description="Acidic residues" evidence="1">
    <location>
        <begin position="662"/>
        <end position="688"/>
    </location>
</feature>
<dbReference type="RefSeq" id="XP_037214375.1">
    <property type="nucleotide sequence ID" value="XM_037369169.1"/>
</dbReference>
<dbReference type="InterPro" id="IPR040521">
    <property type="entry name" value="KDZ"/>
</dbReference>
<dbReference type="Proteomes" id="UP000636479">
    <property type="component" value="Unassembled WGS sequence"/>
</dbReference>
<evidence type="ECO:0000256" key="1">
    <source>
        <dbReference type="SAM" id="MobiDB-lite"/>
    </source>
</evidence>
<feature type="region of interest" description="Disordered" evidence="1">
    <location>
        <begin position="636"/>
        <end position="697"/>
    </location>
</feature>
<accession>A0A8H6S235</accession>
<dbReference type="EMBL" id="JACAZF010000013">
    <property type="protein sequence ID" value="KAF7291253.1"/>
    <property type="molecule type" value="Genomic_DNA"/>
</dbReference>
<dbReference type="OrthoDB" id="2756259at2759"/>